<dbReference type="InterPro" id="IPR058512">
    <property type="entry name" value="DUF8199"/>
</dbReference>
<evidence type="ECO:0000313" key="1">
    <source>
        <dbReference type="EMBL" id="ASU32679.1"/>
    </source>
</evidence>
<accession>A0A223NS01</accession>
<proteinExistence type="predicted"/>
<keyword evidence="2" id="KW-1185">Reference proteome</keyword>
<gene>
    <name evidence="1" type="ORF">MuYL_0779</name>
</gene>
<dbReference type="AlphaFoldDB" id="A0A223NS01"/>
<dbReference type="InterPro" id="IPR058060">
    <property type="entry name" value="HYC_CC_PP"/>
</dbReference>
<protein>
    <submittedName>
        <fullName evidence="1">Uncharacterized protein</fullName>
    </submittedName>
</protein>
<dbReference type="NCBIfam" id="NF047658">
    <property type="entry name" value="HYC_CC_PP"/>
    <property type="match status" value="1"/>
</dbReference>
<evidence type="ECO:0000313" key="2">
    <source>
        <dbReference type="Proteomes" id="UP000215002"/>
    </source>
</evidence>
<dbReference type="Pfam" id="PF26622">
    <property type="entry name" value="DUF8199"/>
    <property type="match status" value="1"/>
</dbReference>
<dbReference type="EMBL" id="CP022743">
    <property type="protein sequence ID" value="ASU32679.1"/>
    <property type="molecule type" value="Genomic_DNA"/>
</dbReference>
<sequence length="108" mass="11838">MGVNRFYCCGKLASITLIYGVDENAGSDAAKKDNCCKNEKQSFKIKDNHVSANSFVFIPLLPVTLPSLTGWKPIASIKDQIISIGYQSNAPPGSCDTPIYTRNCTYRI</sequence>
<dbReference type="KEGG" id="muc:MuYL_0779"/>
<organism evidence="1 2">
    <name type="scientific">Mucilaginibacter xinganensis</name>
    <dbReference type="NCBI Taxonomy" id="1234841"/>
    <lineage>
        <taxon>Bacteria</taxon>
        <taxon>Pseudomonadati</taxon>
        <taxon>Bacteroidota</taxon>
        <taxon>Sphingobacteriia</taxon>
        <taxon>Sphingobacteriales</taxon>
        <taxon>Sphingobacteriaceae</taxon>
        <taxon>Mucilaginibacter</taxon>
    </lineage>
</organism>
<reference evidence="1 2" key="1">
    <citation type="submission" date="2017-08" db="EMBL/GenBank/DDBJ databases">
        <title>Complete genome sequence of Mucilaginibacter sp. strain BJC16-A31.</title>
        <authorList>
            <consortium name="Henan University of Science and Technology"/>
            <person name="You X."/>
        </authorList>
    </citation>
    <scope>NUCLEOTIDE SEQUENCE [LARGE SCALE GENOMIC DNA]</scope>
    <source>
        <strain evidence="1 2">BJC16-A31</strain>
    </source>
</reference>
<dbReference type="Proteomes" id="UP000215002">
    <property type="component" value="Chromosome"/>
</dbReference>
<name>A0A223NS01_9SPHI</name>